<dbReference type="GO" id="GO:0004519">
    <property type="term" value="F:endonuclease activity"/>
    <property type="evidence" value="ECO:0007669"/>
    <property type="project" value="TreeGrafter"/>
</dbReference>
<sequence length="911" mass="96783">MADIQAALEEQFSPPLDSSLVAAIAHEPGQTLQSARELCETLAAAAIEQDHHLGRADDAAHKDTSASADTIPLDRSPQAPQRKSKDASPFPAAGRGTSKASMSSRRRHFGGQLTSSSPVASPLSSSPKTSSLDTDTFPDSITSHDYGGNETGSTTPTSTSSAAPDVDSVQRLLDEWQLIDQNNHDPDNLRLTDEENDTDTELASIALDQNALRSIEQKELREADRVATAAGDGRIDPAELAKGEQSLSSLPADQLPESISEEERFDPLVFLQHAFPSRTPAFLKETLDDARGSIQDVIDTLMTIDLIESEDARQAELGAVEPASLGQAGSARERAKGLDYDALAKGLAAREGLDASLKGKKRKAARRRMQEEQRRAAGQAGMLTVGLDSSRRSNAKPAKVKVNLTDVRHGAPIHDLPAKLARAPAKAKAESVADRPAVPLTDEELAAKLAAEEEELAADPDDNQPVRDNAWLLTSSVLSQLSTLLDLEATKITSIYNGASFNLALAFARCVEFAADRYQTLDSLDKAGEAPAGTAKRMCDGIAGIAGTDRAQASKAFRATRGRQDATLDLLQLEQVVRTATGDQELDALDPLGKLSHPDSDFTAEAVGARGVSVEAGATAGKFREAFPTPSQAARFGRGQDTSTGATDKYARAVGRKEPGPPTGAAAALRSGAAIAAVLPASAASVVRDPDVGLSDIPNERLGLAPHISAHDPLRRMTEYRLIADEYRQRRDEALRKAGNAWRSGKGGVRIGGKGGDGGKGGTAWYYADEARRLDAKSRAWSLKAAEALVEDRRRAGVGVVRGDVSSHLRAPVGGGGGSSGGQSNAFNTIDLHGVTVHEALSIVREQVTRWYARPSTSGHLAPFKIITGVGRHSPHQIAVLRPAVAKMLEREGWRYDVDHSRGIIIVRGTK</sequence>
<dbReference type="Gene3D" id="3.30.1370.110">
    <property type="match status" value="1"/>
</dbReference>
<evidence type="ECO:0000313" key="3">
    <source>
        <dbReference type="EMBL" id="SPO34818.1"/>
    </source>
</evidence>
<feature type="compositionally biased region" description="Basic and acidic residues" evidence="1">
    <location>
        <begin position="53"/>
        <end position="64"/>
    </location>
</feature>
<dbReference type="PROSITE" id="PS50828">
    <property type="entry name" value="SMR"/>
    <property type="match status" value="1"/>
</dbReference>
<organism evidence="3 4">
    <name type="scientific">Pseudozyma flocculosa</name>
    <dbReference type="NCBI Taxonomy" id="84751"/>
    <lineage>
        <taxon>Eukaryota</taxon>
        <taxon>Fungi</taxon>
        <taxon>Dikarya</taxon>
        <taxon>Basidiomycota</taxon>
        <taxon>Ustilaginomycotina</taxon>
        <taxon>Ustilaginomycetes</taxon>
        <taxon>Ustilaginales</taxon>
        <taxon>Ustilaginaceae</taxon>
        <taxon>Pseudozyma</taxon>
    </lineage>
</organism>
<reference evidence="3 4" key="1">
    <citation type="submission" date="2018-03" db="EMBL/GenBank/DDBJ databases">
        <authorList>
            <person name="Guldener U."/>
        </authorList>
    </citation>
    <scope>NUCLEOTIDE SEQUENCE [LARGE SCALE GENOMIC DNA]</scope>
    <source>
        <strain evidence="3 4">DAOM196992</strain>
    </source>
</reference>
<dbReference type="Proteomes" id="UP000323386">
    <property type="component" value="Unassembled WGS sequence"/>
</dbReference>
<feature type="compositionally biased region" description="Low complexity" evidence="1">
    <location>
        <begin position="115"/>
        <end position="135"/>
    </location>
</feature>
<keyword evidence="4" id="KW-1185">Reference proteome</keyword>
<evidence type="ECO:0000256" key="1">
    <source>
        <dbReference type="SAM" id="MobiDB-lite"/>
    </source>
</evidence>
<dbReference type="PANTHER" id="PTHR46535">
    <property type="entry name" value="NEDD4-BINDING PROTEIN 2"/>
    <property type="match status" value="1"/>
</dbReference>
<name>A0A5C3ERG7_9BASI</name>
<feature type="region of interest" description="Disordered" evidence="1">
    <location>
        <begin position="53"/>
        <end position="165"/>
    </location>
</feature>
<dbReference type="SMART" id="SM01162">
    <property type="entry name" value="DUF1771"/>
    <property type="match status" value="1"/>
</dbReference>
<dbReference type="InterPro" id="IPR036063">
    <property type="entry name" value="Smr_dom_sf"/>
</dbReference>
<feature type="domain" description="Smr" evidence="2">
    <location>
        <begin position="830"/>
        <end position="910"/>
    </location>
</feature>
<evidence type="ECO:0000313" key="4">
    <source>
        <dbReference type="Proteomes" id="UP000323386"/>
    </source>
</evidence>
<dbReference type="OrthoDB" id="4080456at2759"/>
<evidence type="ECO:0000259" key="2">
    <source>
        <dbReference type="PROSITE" id="PS50828"/>
    </source>
</evidence>
<dbReference type="InterPro" id="IPR052772">
    <property type="entry name" value="Endo/PolyKinase_Domain-Protein"/>
</dbReference>
<accession>A0A5C3ERG7</accession>
<dbReference type="PANTHER" id="PTHR46535:SF1">
    <property type="entry name" value="NEDD4-BINDING PROTEIN 2"/>
    <property type="match status" value="1"/>
</dbReference>
<dbReference type="SMART" id="SM00463">
    <property type="entry name" value="SMR"/>
    <property type="match status" value="1"/>
</dbReference>
<dbReference type="EMBL" id="OOIP01000001">
    <property type="protein sequence ID" value="SPO34818.1"/>
    <property type="molecule type" value="Genomic_DNA"/>
</dbReference>
<dbReference type="InterPro" id="IPR013899">
    <property type="entry name" value="DUF1771"/>
</dbReference>
<dbReference type="Pfam" id="PF01713">
    <property type="entry name" value="Smr"/>
    <property type="match status" value="1"/>
</dbReference>
<protein>
    <recommendedName>
        <fullName evidence="2">Smr domain-containing protein</fullName>
    </recommendedName>
</protein>
<proteinExistence type="predicted"/>
<gene>
    <name evidence="3" type="ORF">PSFLO_00289</name>
</gene>
<dbReference type="AlphaFoldDB" id="A0A5C3ERG7"/>
<dbReference type="SUPFAM" id="SSF160443">
    <property type="entry name" value="SMR domain-like"/>
    <property type="match status" value="1"/>
</dbReference>
<feature type="compositionally biased region" description="Low complexity" evidence="1">
    <location>
        <begin position="153"/>
        <end position="164"/>
    </location>
</feature>
<dbReference type="GO" id="GO:0005634">
    <property type="term" value="C:nucleus"/>
    <property type="evidence" value="ECO:0007669"/>
    <property type="project" value="TreeGrafter"/>
</dbReference>
<dbReference type="InterPro" id="IPR002625">
    <property type="entry name" value="Smr_dom"/>
</dbReference>